<name>A0ABW5TRA2_9SPHI</name>
<dbReference type="RefSeq" id="WP_379043177.1">
    <property type="nucleotide sequence ID" value="NZ_JBHSKW010000028.1"/>
</dbReference>
<sequence>MKKQKHLKLQNLCFWLLALSFLLFTGMHCKKTTETTKEDVLPAETQTGKGTFGCLVNGEVWLPKSSSLSAPALSTTIQFDILNLKIGRDNENIVIGVRNLAQTGTYELIMENSAEYSVSGDIYKSYSGVIIIKTYNKQLNIISGVLNFKAKNKNGIEVVITDGRFDVKYTN</sequence>
<dbReference type="Proteomes" id="UP001597546">
    <property type="component" value="Unassembled WGS sequence"/>
</dbReference>
<dbReference type="InterPro" id="IPR046219">
    <property type="entry name" value="DUF6252"/>
</dbReference>
<dbReference type="Pfam" id="PF19765">
    <property type="entry name" value="DUF6252"/>
    <property type="match status" value="1"/>
</dbReference>
<keyword evidence="2" id="KW-1185">Reference proteome</keyword>
<reference evidence="2" key="1">
    <citation type="journal article" date="2019" name="Int. J. Syst. Evol. Microbiol.">
        <title>The Global Catalogue of Microorganisms (GCM) 10K type strain sequencing project: providing services to taxonomists for standard genome sequencing and annotation.</title>
        <authorList>
            <consortium name="The Broad Institute Genomics Platform"/>
            <consortium name="The Broad Institute Genome Sequencing Center for Infectious Disease"/>
            <person name="Wu L."/>
            <person name="Ma J."/>
        </authorList>
    </citation>
    <scope>NUCLEOTIDE SEQUENCE [LARGE SCALE GENOMIC DNA]</scope>
    <source>
        <strain evidence="2">KCTC 42456</strain>
    </source>
</reference>
<evidence type="ECO:0000313" key="1">
    <source>
        <dbReference type="EMBL" id="MFD2731569.1"/>
    </source>
</evidence>
<gene>
    <name evidence="1" type="ORF">ACFSSE_07610</name>
</gene>
<dbReference type="EMBL" id="JBHULV010000023">
    <property type="protein sequence ID" value="MFD2731569.1"/>
    <property type="molecule type" value="Genomic_DNA"/>
</dbReference>
<organism evidence="1 2">
    <name type="scientific">Pedobacter alpinus</name>
    <dbReference type="NCBI Taxonomy" id="1590643"/>
    <lineage>
        <taxon>Bacteria</taxon>
        <taxon>Pseudomonadati</taxon>
        <taxon>Bacteroidota</taxon>
        <taxon>Sphingobacteriia</taxon>
        <taxon>Sphingobacteriales</taxon>
        <taxon>Sphingobacteriaceae</taxon>
        <taxon>Pedobacter</taxon>
    </lineage>
</organism>
<evidence type="ECO:0000313" key="2">
    <source>
        <dbReference type="Proteomes" id="UP001597546"/>
    </source>
</evidence>
<protein>
    <submittedName>
        <fullName evidence="1">DUF6252 family protein</fullName>
    </submittedName>
</protein>
<proteinExistence type="predicted"/>
<comment type="caution">
    <text evidence="1">The sequence shown here is derived from an EMBL/GenBank/DDBJ whole genome shotgun (WGS) entry which is preliminary data.</text>
</comment>
<accession>A0ABW5TRA2</accession>